<organism evidence="2 3">
    <name type="scientific">Ruminococcus bovis</name>
    <dbReference type="NCBI Taxonomy" id="2564099"/>
    <lineage>
        <taxon>Bacteria</taxon>
        <taxon>Bacillati</taxon>
        <taxon>Bacillota</taxon>
        <taxon>Clostridia</taxon>
        <taxon>Eubacteriales</taxon>
        <taxon>Oscillospiraceae</taxon>
        <taxon>Ruminococcus</taxon>
    </lineage>
</organism>
<evidence type="ECO:0000313" key="3">
    <source>
        <dbReference type="Proteomes" id="UP000301475"/>
    </source>
</evidence>
<dbReference type="Gene3D" id="1.10.3210.10">
    <property type="entry name" value="Hypothetical protein af1432"/>
    <property type="match status" value="1"/>
</dbReference>
<dbReference type="Proteomes" id="UP000301475">
    <property type="component" value="Chromosome"/>
</dbReference>
<dbReference type="PANTHER" id="PTHR11845:SF13">
    <property type="entry name" value="5'-DEOXYNUCLEOTIDASE HDDC2"/>
    <property type="match status" value="1"/>
</dbReference>
<dbReference type="RefSeq" id="WP_138156173.1">
    <property type="nucleotide sequence ID" value="NZ_CP039381.1"/>
</dbReference>
<name>A0A4P8XT04_9FIRM</name>
<sequence>MSNSHFFAMISRMKYINRWGLMNNTFNENISEHSLQVAMFTHCLILMHNDKFGENLNADRGAVLGMYHDSSEIITGDLPTPIKYFNPEICDAYKKVENLAEERLLSLLPQSLRHYYDDILHYNEKDEILWKYVKAGDKISALTKCMEEIKVGNREFTDAFETTKKSLENMNMPVVDEFIKEFIPSFQLTLDKLE</sequence>
<reference evidence="2 3" key="1">
    <citation type="submission" date="2019-04" db="EMBL/GenBank/DDBJ databases">
        <authorList>
            <person name="Embree M."/>
            <person name="Gaffney J.R."/>
        </authorList>
    </citation>
    <scope>NUCLEOTIDE SEQUENCE [LARGE SCALE GENOMIC DNA]</scope>
    <source>
        <strain evidence="2 3">JE7A12</strain>
    </source>
</reference>
<dbReference type="EMBL" id="CP039381">
    <property type="protein sequence ID" value="QCT06076.1"/>
    <property type="molecule type" value="Genomic_DNA"/>
</dbReference>
<dbReference type="SUPFAM" id="SSF109604">
    <property type="entry name" value="HD-domain/PDEase-like"/>
    <property type="match status" value="1"/>
</dbReference>
<accession>A0A4P8XT04</accession>
<keyword evidence="1 2" id="KW-0378">Hydrolase</keyword>
<proteinExistence type="predicted"/>
<dbReference type="AlphaFoldDB" id="A0A4P8XT04"/>
<dbReference type="PANTHER" id="PTHR11845">
    <property type="entry name" value="5'-DEOXYNUCLEOTIDASE HDDC2"/>
    <property type="match status" value="1"/>
</dbReference>
<dbReference type="OrthoDB" id="9812744at2"/>
<keyword evidence="3" id="KW-1185">Reference proteome</keyword>
<dbReference type="EC" id="3.1.3.89" evidence="2"/>
<dbReference type="NCBIfam" id="NF003009">
    <property type="entry name" value="PRK03826.1"/>
    <property type="match status" value="1"/>
</dbReference>
<dbReference type="GO" id="GO:0005737">
    <property type="term" value="C:cytoplasm"/>
    <property type="evidence" value="ECO:0007669"/>
    <property type="project" value="TreeGrafter"/>
</dbReference>
<dbReference type="InterPro" id="IPR039356">
    <property type="entry name" value="YfbR/HDDC2"/>
</dbReference>
<evidence type="ECO:0000256" key="1">
    <source>
        <dbReference type="ARBA" id="ARBA00022801"/>
    </source>
</evidence>
<dbReference type="KEGG" id="ruj:E5Z56_01260"/>
<evidence type="ECO:0000313" key="2">
    <source>
        <dbReference type="EMBL" id="QCT06076.1"/>
    </source>
</evidence>
<dbReference type="GO" id="GO:0002953">
    <property type="term" value="F:5'-deoxynucleotidase activity"/>
    <property type="evidence" value="ECO:0007669"/>
    <property type="project" value="UniProtKB-EC"/>
</dbReference>
<gene>
    <name evidence="2" type="ORF">E5Z56_01260</name>
</gene>
<dbReference type="Pfam" id="PF12917">
    <property type="entry name" value="YfbR-like"/>
    <property type="match status" value="1"/>
</dbReference>
<protein>
    <submittedName>
        <fullName evidence="2">5'-deoxynucleotidase</fullName>
        <ecNumber evidence="2">3.1.3.89</ecNumber>
    </submittedName>
</protein>